<evidence type="ECO:0000313" key="4">
    <source>
        <dbReference type="EMBL" id="NKC33470.1"/>
    </source>
</evidence>
<evidence type="ECO:0000259" key="3">
    <source>
        <dbReference type="SMART" id="SM00470"/>
    </source>
</evidence>
<dbReference type="Gene3D" id="3.90.1530.30">
    <property type="match status" value="1"/>
</dbReference>
<accession>A0ABX1E8C3</accession>
<keyword evidence="5" id="KW-1185">Reference proteome</keyword>
<feature type="compositionally biased region" description="Pro residues" evidence="2">
    <location>
        <begin position="594"/>
        <end position="604"/>
    </location>
</feature>
<feature type="compositionally biased region" description="Low complexity" evidence="2">
    <location>
        <begin position="314"/>
        <end position="337"/>
    </location>
</feature>
<dbReference type="SMART" id="SM00470">
    <property type="entry name" value="ParB"/>
    <property type="match status" value="1"/>
</dbReference>
<feature type="region of interest" description="Disordered" evidence="2">
    <location>
        <begin position="725"/>
        <end position="751"/>
    </location>
</feature>
<dbReference type="InterPro" id="IPR036086">
    <property type="entry name" value="ParB/Sulfiredoxin_sf"/>
</dbReference>
<dbReference type="PANTHER" id="PTHR33375">
    <property type="entry name" value="CHROMOSOME-PARTITIONING PROTEIN PARB-RELATED"/>
    <property type="match status" value="1"/>
</dbReference>
<evidence type="ECO:0000313" key="5">
    <source>
        <dbReference type="Proteomes" id="UP000787635"/>
    </source>
</evidence>
<dbReference type="SUPFAM" id="SSF110849">
    <property type="entry name" value="ParB/Sulfiredoxin"/>
    <property type="match status" value="1"/>
</dbReference>
<feature type="domain" description="ParB-like N-terminal" evidence="3">
    <location>
        <begin position="10"/>
        <end position="102"/>
    </location>
</feature>
<dbReference type="InterPro" id="IPR004437">
    <property type="entry name" value="ParB/RepB/Spo0J"/>
</dbReference>
<dbReference type="Proteomes" id="UP000787635">
    <property type="component" value="Unassembled WGS sequence"/>
</dbReference>
<dbReference type="Gene3D" id="1.10.10.2830">
    <property type="match status" value="1"/>
</dbReference>
<dbReference type="EMBL" id="JAAVNE010000046">
    <property type="protein sequence ID" value="NKC33470.1"/>
    <property type="molecule type" value="Genomic_DNA"/>
</dbReference>
<comment type="similarity">
    <text evidence="1">Belongs to the ParB family.</text>
</comment>
<protein>
    <submittedName>
        <fullName evidence="4">ParB/RepB/Spo0J family partition protein</fullName>
    </submittedName>
</protein>
<evidence type="ECO:0000256" key="1">
    <source>
        <dbReference type="ARBA" id="ARBA00006295"/>
    </source>
</evidence>
<feature type="compositionally biased region" description="Pro residues" evidence="2">
    <location>
        <begin position="618"/>
        <end position="627"/>
    </location>
</feature>
<reference evidence="4 5" key="1">
    <citation type="submission" date="2020-03" db="EMBL/GenBank/DDBJ databases">
        <title>Roseomonas selenitidurans sp. nov. isolated from urban soil.</title>
        <authorList>
            <person name="Liu H."/>
        </authorList>
    </citation>
    <scope>NUCLEOTIDE SEQUENCE [LARGE SCALE GENOMIC DNA]</scope>
    <source>
        <strain evidence="4 5">BU-1</strain>
    </source>
</reference>
<feature type="compositionally biased region" description="Acidic residues" evidence="2">
    <location>
        <begin position="338"/>
        <end position="348"/>
    </location>
</feature>
<sequence length="751" mass="80245">MSTPNHAAALQIRPGSIVVPTQGLRRAATTQEQDAGLLGSIRALGILQPIIVRAHPAEAGMYVLVAGRRRLRAAQAAGLDTVPAIDRADLSDADSAAIEAAENMQRAAMAPTDQWRAIREMQSLGWSLDGAAEALGIPHRTAQRLDKLGRLHPDVLAAIEAHGLPDAEELASIAQAPLDVQAAAMRAQAGMAQPCWWNVAEACQDDRTPREWAVFDTATAGVVFEEDLFAEPGTEWQFTTHDKAGFMAAQRAALAQMAADSKGRLRVADLDKHGHPRLPQGWDRLWGWRHADGKPPRGAVGFLWLSQDGRLQSAAAKPQATADTTPAPAPATASAGDAEAESPEEDADHEAPPLPPPPDPPAKPRLTQAGRELLAALRTDGLRAALRDRAPPVPPLALLLLALSARNVTVHGEVGSKFSPTLFGDIAAATFAALDQPQPFGLYDRLERIAREAVARILICDGTKAGNGSGDAAEWIGELVRADATLPRLDRAELLAAMSGDLLREIAVGAGIKDSGKVAGLRQALTGAVPDLRLPEARFGAPRPELEPPPECDRAAGHKQCDCGWVEGDREDTAYCGLGEWQAQMERLGLRPSPAAPEPAPPAEAPSEHFPDTREMVPAPPADAPPPAHTCPWDGASQCPDDLKRSCTHECPRREEYDAWWESPAADRAARSPQELAAAQLAQPPAAPATGCGWNGESLCREEGTTVCHKLCPRHARYAEWVTTPQGKAARRRQENAEARARLREGRRPPA</sequence>
<name>A0ABX1E8C3_9PROT</name>
<dbReference type="InterPro" id="IPR003115">
    <property type="entry name" value="ParB_N"/>
</dbReference>
<comment type="caution">
    <text evidence="4">The sequence shown here is derived from an EMBL/GenBank/DDBJ whole genome shotgun (WGS) entry which is preliminary data.</text>
</comment>
<feature type="compositionally biased region" description="Pro residues" evidence="2">
    <location>
        <begin position="352"/>
        <end position="363"/>
    </location>
</feature>
<feature type="region of interest" description="Disordered" evidence="2">
    <location>
        <begin position="591"/>
        <end position="627"/>
    </location>
</feature>
<dbReference type="RefSeq" id="WP_168034196.1">
    <property type="nucleotide sequence ID" value="NZ_JAAVNE010000046.1"/>
</dbReference>
<dbReference type="SUPFAM" id="SSF109709">
    <property type="entry name" value="KorB DNA-binding domain-like"/>
    <property type="match status" value="1"/>
</dbReference>
<evidence type="ECO:0000256" key="2">
    <source>
        <dbReference type="SAM" id="MobiDB-lite"/>
    </source>
</evidence>
<feature type="compositionally biased region" description="Basic and acidic residues" evidence="2">
    <location>
        <begin position="606"/>
        <end position="615"/>
    </location>
</feature>
<feature type="region of interest" description="Disordered" evidence="2">
    <location>
        <begin position="314"/>
        <end position="366"/>
    </location>
</feature>
<gene>
    <name evidence="4" type="ORF">HEQ75_21590</name>
</gene>
<dbReference type="InterPro" id="IPR050336">
    <property type="entry name" value="Chromosome_partition/occlusion"/>
</dbReference>
<dbReference type="NCBIfam" id="TIGR00180">
    <property type="entry name" value="parB_part"/>
    <property type="match status" value="1"/>
</dbReference>
<organism evidence="4 5">
    <name type="scientific">Falsiroseomonas selenitidurans</name>
    <dbReference type="NCBI Taxonomy" id="2716335"/>
    <lineage>
        <taxon>Bacteria</taxon>
        <taxon>Pseudomonadati</taxon>
        <taxon>Pseudomonadota</taxon>
        <taxon>Alphaproteobacteria</taxon>
        <taxon>Acetobacterales</taxon>
        <taxon>Roseomonadaceae</taxon>
        <taxon>Falsiroseomonas</taxon>
    </lineage>
</organism>
<proteinExistence type="inferred from homology"/>
<dbReference type="Pfam" id="PF02195">
    <property type="entry name" value="ParB_N"/>
    <property type="match status" value="1"/>
</dbReference>
<dbReference type="PANTHER" id="PTHR33375:SF1">
    <property type="entry name" value="CHROMOSOME-PARTITIONING PROTEIN PARB-RELATED"/>
    <property type="match status" value="1"/>
</dbReference>
<feature type="compositionally biased region" description="Basic and acidic residues" evidence="2">
    <location>
        <begin position="732"/>
        <end position="751"/>
    </location>
</feature>